<evidence type="ECO:0000313" key="2">
    <source>
        <dbReference type="Proteomes" id="UP000215914"/>
    </source>
</evidence>
<name>A0A9K3H8N1_HELAN</name>
<reference evidence="1" key="1">
    <citation type="journal article" date="2017" name="Nature">
        <title>The sunflower genome provides insights into oil metabolism, flowering and Asterid evolution.</title>
        <authorList>
            <person name="Badouin H."/>
            <person name="Gouzy J."/>
            <person name="Grassa C.J."/>
            <person name="Murat F."/>
            <person name="Staton S.E."/>
            <person name="Cottret L."/>
            <person name="Lelandais-Briere C."/>
            <person name="Owens G.L."/>
            <person name="Carrere S."/>
            <person name="Mayjonade B."/>
            <person name="Legrand L."/>
            <person name="Gill N."/>
            <person name="Kane N.C."/>
            <person name="Bowers J.E."/>
            <person name="Hubner S."/>
            <person name="Bellec A."/>
            <person name="Berard A."/>
            <person name="Berges H."/>
            <person name="Blanchet N."/>
            <person name="Boniface M.C."/>
            <person name="Brunel D."/>
            <person name="Catrice O."/>
            <person name="Chaidir N."/>
            <person name="Claudel C."/>
            <person name="Donnadieu C."/>
            <person name="Faraut T."/>
            <person name="Fievet G."/>
            <person name="Helmstetter N."/>
            <person name="King M."/>
            <person name="Knapp S.J."/>
            <person name="Lai Z."/>
            <person name="Le Paslier M.C."/>
            <person name="Lippi Y."/>
            <person name="Lorenzon L."/>
            <person name="Mandel J.R."/>
            <person name="Marage G."/>
            <person name="Marchand G."/>
            <person name="Marquand E."/>
            <person name="Bret-Mestries E."/>
            <person name="Morien E."/>
            <person name="Nambeesan S."/>
            <person name="Nguyen T."/>
            <person name="Pegot-Espagnet P."/>
            <person name="Pouilly N."/>
            <person name="Raftis F."/>
            <person name="Sallet E."/>
            <person name="Schiex T."/>
            <person name="Thomas J."/>
            <person name="Vandecasteele C."/>
            <person name="Vares D."/>
            <person name="Vear F."/>
            <person name="Vautrin S."/>
            <person name="Crespi M."/>
            <person name="Mangin B."/>
            <person name="Burke J.M."/>
            <person name="Salse J."/>
            <person name="Munos S."/>
            <person name="Vincourt P."/>
            <person name="Rieseberg L.H."/>
            <person name="Langlade N.B."/>
        </authorList>
    </citation>
    <scope>NUCLEOTIDE SEQUENCE</scope>
    <source>
        <tissue evidence="1">Leaves</tissue>
    </source>
</reference>
<dbReference type="EMBL" id="MNCJ02000328">
    <property type="protein sequence ID" value="KAF5771762.1"/>
    <property type="molecule type" value="Genomic_DNA"/>
</dbReference>
<reference evidence="1" key="2">
    <citation type="submission" date="2020-06" db="EMBL/GenBank/DDBJ databases">
        <title>Helianthus annuus Genome sequencing and assembly Release 2.</title>
        <authorList>
            <person name="Gouzy J."/>
            <person name="Langlade N."/>
            <person name="Munos S."/>
        </authorList>
    </citation>
    <scope>NUCLEOTIDE SEQUENCE</scope>
    <source>
        <tissue evidence="1">Leaves</tissue>
    </source>
</reference>
<evidence type="ECO:0000313" key="1">
    <source>
        <dbReference type="EMBL" id="KAF5771762.1"/>
    </source>
</evidence>
<dbReference type="Proteomes" id="UP000215914">
    <property type="component" value="Unassembled WGS sequence"/>
</dbReference>
<comment type="caution">
    <text evidence="1">The sequence shown here is derived from an EMBL/GenBank/DDBJ whole genome shotgun (WGS) entry which is preliminary data.</text>
</comment>
<gene>
    <name evidence="1" type="ORF">HanXRQr2_Chr13g0568681</name>
</gene>
<dbReference type="Gramene" id="mRNA:HanXRQr2_Chr13g0568681">
    <property type="protein sequence ID" value="mRNA:HanXRQr2_Chr13g0568681"/>
    <property type="gene ID" value="HanXRQr2_Chr13g0568681"/>
</dbReference>
<keyword evidence="2" id="KW-1185">Reference proteome</keyword>
<proteinExistence type="predicted"/>
<accession>A0A9K3H8N1</accession>
<protein>
    <submittedName>
        <fullName evidence="1">Uncharacterized protein</fullName>
    </submittedName>
</protein>
<sequence length="62" mass="6897">MLSLLSISVQLNHTKANGDYPITLMVQEFSLTTTLMTCYCSSKSFLLNFLLQVSQVAMLGHI</sequence>
<dbReference type="AlphaFoldDB" id="A0A9K3H8N1"/>
<organism evidence="1 2">
    <name type="scientific">Helianthus annuus</name>
    <name type="common">Common sunflower</name>
    <dbReference type="NCBI Taxonomy" id="4232"/>
    <lineage>
        <taxon>Eukaryota</taxon>
        <taxon>Viridiplantae</taxon>
        <taxon>Streptophyta</taxon>
        <taxon>Embryophyta</taxon>
        <taxon>Tracheophyta</taxon>
        <taxon>Spermatophyta</taxon>
        <taxon>Magnoliopsida</taxon>
        <taxon>eudicotyledons</taxon>
        <taxon>Gunneridae</taxon>
        <taxon>Pentapetalae</taxon>
        <taxon>asterids</taxon>
        <taxon>campanulids</taxon>
        <taxon>Asterales</taxon>
        <taxon>Asteraceae</taxon>
        <taxon>Asteroideae</taxon>
        <taxon>Heliantheae alliance</taxon>
        <taxon>Heliantheae</taxon>
        <taxon>Helianthus</taxon>
    </lineage>
</organism>